<comment type="caution">
    <text evidence="1">The sequence shown here is derived from an EMBL/GenBank/DDBJ whole genome shotgun (WGS) entry which is preliminary data.</text>
</comment>
<organism evidence="1 2">
    <name type="scientific">Clarias magur</name>
    <name type="common">Asian catfish</name>
    <name type="synonym">Macropteronotus magur</name>
    <dbReference type="NCBI Taxonomy" id="1594786"/>
    <lineage>
        <taxon>Eukaryota</taxon>
        <taxon>Metazoa</taxon>
        <taxon>Chordata</taxon>
        <taxon>Craniata</taxon>
        <taxon>Vertebrata</taxon>
        <taxon>Euteleostomi</taxon>
        <taxon>Actinopterygii</taxon>
        <taxon>Neopterygii</taxon>
        <taxon>Teleostei</taxon>
        <taxon>Ostariophysi</taxon>
        <taxon>Siluriformes</taxon>
        <taxon>Clariidae</taxon>
        <taxon>Clarias</taxon>
    </lineage>
</organism>
<name>A0A8J4U665_CLAMG</name>
<dbReference type="Proteomes" id="UP000727407">
    <property type="component" value="Unassembled WGS sequence"/>
</dbReference>
<dbReference type="EMBL" id="QNUK01000025">
    <property type="protein sequence ID" value="KAF5907090.1"/>
    <property type="molecule type" value="Genomic_DNA"/>
</dbReference>
<keyword evidence="2" id="KW-1185">Reference proteome</keyword>
<evidence type="ECO:0000313" key="2">
    <source>
        <dbReference type="Proteomes" id="UP000727407"/>
    </source>
</evidence>
<sequence length="80" mass="8964">MRRDLERSVTMRVATAPASYFCVDEDLGVGQRMHGPGSWPRQREGNSVSKAALLSEAKACALPQRPCHCHNRRDQIQQSN</sequence>
<gene>
    <name evidence="1" type="ORF">DAT39_003177</name>
</gene>
<reference evidence="1" key="1">
    <citation type="submission" date="2020-07" db="EMBL/GenBank/DDBJ databases">
        <title>Clarias magur genome sequencing, assembly and annotation.</title>
        <authorList>
            <person name="Kushwaha B."/>
            <person name="Kumar R."/>
            <person name="Das P."/>
            <person name="Joshi C.G."/>
            <person name="Kumar D."/>
            <person name="Nagpure N.S."/>
            <person name="Pandey M."/>
            <person name="Agarwal S."/>
            <person name="Srivastava S."/>
            <person name="Singh M."/>
            <person name="Sahoo L."/>
            <person name="Jayasankar P."/>
            <person name="Meher P.K."/>
            <person name="Koringa P.G."/>
            <person name="Iquebal M.A."/>
            <person name="Das S.P."/>
            <person name="Bit A."/>
            <person name="Patnaik S."/>
            <person name="Patel N."/>
            <person name="Shah T.M."/>
            <person name="Hinsu A."/>
            <person name="Jena J.K."/>
        </authorList>
    </citation>
    <scope>NUCLEOTIDE SEQUENCE</scope>
    <source>
        <strain evidence="1">CIFAMagur01</strain>
        <tissue evidence="1">Testis</tissue>
    </source>
</reference>
<evidence type="ECO:0000313" key="1">
    <source>
        <dbReference type="EMBL" id="KAF5907090.1"/>
    </source>
</evidence>
<proteinExistence type="predicted"/>
<accession>A0A8J4U665</accession>
<protein>
    <submittedName>
        <fullName evidence="1">Uncharacterized protein</fullName>
    </submittedName>
</protein>
<dbReference type="AlphaFoldDB" id="A0A8J4U665"/>